<sequence>MAEKHENPAKQLGEFLRLRREQLSPERAGLIKGPRRRTPGLRREEVAQLSYVSTTWYTWLEQGRGMTVSPRSLSGIATALQLSKAERVYLFSLAGLTDPLNHVTLSSEPSVKAIVQVMTTPCYIMNAAWQVVAWNQEAAALFSGWLTEESSPNMLEFIFMNPLARHVVVDWPERAQQIVAELRAESLHLEQSAPLKATIDGLLQQSGEFAEWWQKHHVIQREGGQRSFHHPQQGLVHYQQTTWQLAPDPSTKLVTLIPLSEV</sequence>
<dbReference type="Pfam" id="PF17765">
    <property type="entry name" value="MLTR_LBD"/>
    <property type="match status" value="1"/>
</dbReference>
<protein>
    <submittedName>
        <fullName evidence="2">Helix-turn-helix domain-containing protein</fullName>
    </submittedName>
</protein>
<feature type="domain" description="HTH cro/C1-type" evidence="1">
    <location>
        <begin position="15"/>
        <end position="87"/>
    </location>
</feature>
<comment type="caution">
    <text evidence="2">The sequence shown here is derived from an EMBL/GenBank/DDBJ whole genome shotgun (WGS) entry which is preliminary data.</text>
</comment>
<dbReference type="Gene3D" id="1.10.260.40">
    <property type="entry name" value="lambda repressor-like DNA-binding domains"/>
    <property type="match status" value="1"/>
</dbReference>
<dbReference type="PANTHER" id="PTHR35010:SF2">
    <property type="entry name" value="BLL4672 PROTEIN"/>
    <property type="match status" value="1"/>
</dbReference>
<evidence type="ECO:0000313" key="2">
    <source>
        <dbReference type="EMBL" id="MBT0724944.1"/>
    </source>
</evidence>
<proteinExistence type="predicted"/>
<dbReference type="PANTHER" id="PTHR35010">
    <property type="entry name" value="BLL4672 PROTEIN-RELATED"/>
    <property type="match status" value="1"/>
</dbReference>
<dbReference type="CDD" id="cd00093">
    <property type="entry name" value="HTH_XRE"/>
    <property type="match status" value="1"/>
</dbReference>
<dbReference type="Pfam" id="PF13560">
    <property type="entry name" value="HTH_31"/>
    <property type="match status" value="1"/>
</dbReference>
<evidence type="ECO:0000259" key="1">
    <source>
        <dbReference type="SMART" id="SM00530"/>
    </source>
</evidence>
<keyword evidence="3" id="KW-1185">Reference proteome</keyword>
<reference evidence="2 3" key="1">
    <citation type="submission" date="2020-04" db="EMBL/GenBank/DDBJ databases">
        <title>Genome sequencing of Rosenbergiella species.</title>
        <authorList>
            <person name="Alvarez-Perez S."/>
            <person name="Lievens B."/>
        </authorList>
    </citation>
    <scope>NUCLEOTIDE SEQUENCE [LARGE SCALE GENOMIC DNA]</scope>
    <source>
        <strain evidence="2 3">S61</strain>
    </source>
</reference>
<name>A0ABS5SXY0_9GAMM</name>
<dbReference type="InterPro" id="IPR001387">
    <property type="entry name" value="Cro/C1-type_HTH"/>
</dbReference>
<dbReference type="InterPro" id="IPR041413">
    <property type="entry name" value="MLTR_LBD"/>
</dbReference>
<dbReference type="RefSeq" id="WP_214237603.1">
    <property type="nucleotide sequence ID" value="NZ_JABBFR010000014.1"/>
</dbReference>
<dbReference type="SUPFAM" id="SSF47413">
    <property type="entry name" value="lambda repressor-like DNA-binding domains"/>
    <property type="match status" value="1"/>
</dbReference>
<dbReference type="InterPro" id="IPR010982">
    <property type="entry name" value="Lambda_DNA-bd_dom_sf"/>
</dbReference>
<gene>
    <name evidence="2" type="ORF">HH682_11030</name>
</gene>
<dbReference type="Proteomes" id="UP000790096">
    <property type="component" value="Unassembled WGS sequence"/>
</dbReference>
<dbReference type="SMART" id="SM00530">
    <property type="entry name" value="HTH_XRE"/>
    <property type="match status" value="1"/>
</dbReference>
<dbReference type="Gene3D" id="3.30.450.180">
    <property type="match status" value="1"/>
</dbReference>
<organism evidence="2 3">
    <name type="scientific">Rosenbergiella gaditana</name>
    <dbReference type="NCBI Taxonomy" id="2726987"/>
    <lineage>
        <taxon>Bacteria</taxon>
        <taxon>Pseudomonadati</taxon>
        <taxon>Pseudomonadota</taxon>
        <taxon>Gammaproteobacteria</taxon>
        <taxon>Enterobacterales</taxon>
        <taxon>Erwiniaceae</taxon>
        <taxon>Rosenbergiella</taxon>
    </lineage>
</organism>
<dbReference type="EMBL" id="JABBFR010000014">
    <property type="protein sequence ID" value="MBT0724944.1"/>
    <property type="molecule type" value="Genomic_DNA"/>
</dbReference>
<accession>A0ABS5SXY0</accession>
<evidence type="ECO:0000313" key="3">
    <source>
        <dbReference type="Proteomes" id="UP000790096"/>
    </source>
</evidence>